<sequence length="97" mass="10531">MSLEVLLRRIHGDPVVGSEVLLEVLLRRIHGDPVVGSEVLLEVLKGFGSVVVRALEKSVGCGMFSETFTEAPLDLFEASQDVRCVEASLLQKTVNPV</sequence>
<comment type="caution">
    <text evidence="1">The sequence shown here is derived from an EMBL/GenBank/DDBJ whole genome shotgun (WGS) entry which is preliminary data.</text>
</comment>
<dbReference type="AlphaFoldDB" id="A0AAD9F778"/>
<proteinExistence type="predicted"/>
<keyword evidence="2" id="KW-1185">Reference proteome</keyword>
<dbReference type="EMBL" id="JASDAP010000010">
    <property type="protein sequence ID" value="KAK1895518.1"/>
    <property type="molecule type" value="Genomic_DNA"/>
</dbReference>
<accession>A0AAD9F778</accession>
<dbReference type="Proteomes" id="UP001228049">
    <property type="component" value="Unassembled WGS sequence"/>
</dbReference>
<gene>
    <name evidence="1" type="ORF">KUDE01_020969</name>
</gene>
<protein>
    <submittedName>
        <fullName evidence="1">Somatolactin</fullName>
    </submittedName>
</protein>
<name>A0AAD9F778_DISEL</name>
<reference evidence="1" key="1">
    <citation type="submission" date="2023-04" db="EMBL/GenBank/DDBJ databases">
        <title>Chromosome-level genome of Chaenocephalus aceratus.</title>
        <authorList>
            <person name="Park H."/>
        </authorList>
    </citation>
    <scope>NUCLEOTIDE SEQUENCE</scope>
    <source>
        <strain evidence="1">DE</strain>
        <tissue evidence="1">Muscle</tissue>
    </source>
</reference>
<evidence type="ECO:0000313" key="1">
    <source>
        <dbReference type="EMBL" id="KAK1895518.1"/>
    </source>
</evidence>
<organism evidence="1 2">
    <name type="scientific">Dissostichus eleginoides</name>
    <name type="common">Patagonian toothfish</name>
    <name type="synonym">Dissostichus amissus</name>
    <dbReference type="NCBI Taxonomy" id="100907"/>
    <lineage>
        <taxon>Eukaryota</taxon>
        <taxon>Metazoa</taxon>
        <taxon>Chordata</taxon>
        <taxon>Craniata</taxon>
        <taxon>Vertebrata</taxon>
        <taxon>Euteleostomi</taxon>
        <taxon>Actinopterygii</taxon>
        <taxon>Neopterygii</taxon>
        <taxon>Teleostei</taxon>
        <taxon>Neoteleostei</taxon>
        <taxon>Acanthomorphata</taxon>
        <taxon>Eupercaria</taxon>
        <taxon>Perciformes</taxon>
        <taxon>Notothenioidei</taxon>
        <taxon>Nototheniidae</taxon>
        <taxon>Dissostichus</taxon>
    </lineage>
</organism>
<evidence type="ECO:0000313" key="2">
    <source>
        <dbReference type="Proteomes" id="UP001228049"/>
    </source>
</evidence>